<feature type="region of interest" description="Disordered" evidence="3">
    <location>
        <begin position="946"/>
        <end position="995"/>
    </location>
</feature>
<feature type="region of interest" description="Disordered" evidence="3">
    <location>
        <begin position="1"/>
        <end position="21"/>
    </location>
</feature>
<comment type="caution">
    <text evidence="5">The sequence shown here is derived from an EMBL/GenBank/DDBJ whole genome shotgun (WGS) entry which is preliminary data.</text>
</comment>
<dbReference type="PANTHER" id="PTHR32083">
    <property type="entry name" value="CILIA AND FLAGELLA-ASSOCIATED PROTEIN 58-RELATED"/>
    <property type="match status" value="1"/>
</dbReference>
<dbReference type="GO" id="GO:0005856">
    <property type="term" value="C:cytoskeleton"/>
    <property type="evidence" value="ECO:0007669"/>
    <property type="project" value="TreeGrafter"/>
</dbReference>
<dbReference type="OrthoDB" id="10262929at2759"/>
<dbReference type="Proteomes" id="UP000245119">
    <property type="component" value="Linkage Group LG9"/>
</dbReference>
<feature type="compositionally biased region" description="Acidic residues" evidence="3">
    <location>
        <begin position="10"/>
        <end position="20"/>
    </location>
</feature>
<keyword evidence="6" id="KW-1185">Reference proteome</keyword>
<reference evidence="5 6" key="1">
    <citation type="submission" date="2018-04" db="EMBL/GenBank/DDBJ databases">
        <title>The genome of golden apple snail Pomacea canaliculata provides insight into stress tolerance and invasive adaptation.</title>
        <authorList>
            <person name="Liu C."/>
            <person name="Liu B."/>
            <person name="Ren Y."/>
            <person name="Zhang Y."/>
            <person name="Wang H."/>
            <person name="Li S."/>
            <person name="Jiang F."/>
            <person name="Yin L."/>
            <person name="Zhang G."/>
            <person name="Qian W."/>
            <person name="Fan W."/>
        </authorList>
    </citation>
    <scope>NUCLEOTIDE SEQUENCE [LARGE SCALE GENOMIC DNA]</scope>
    <source>
        <strain evidence="5">SZHN2017</strain>
        <tissue evidence="5">Muscle</tissue>
    </source>
</reference>
<evidence type="ECO:0000256" key="2">
    <source>
        <dbReference type="SAM" id="Coils"/>
    </source>
</evidence>
<feature type="coiled-coil region" evidence="2">
    <location>
        <begin position="743"/>
        <end position="873"/>
    </location>
</feature>
<feature type="coiled-coil region" evidence="2">
    <location>
        <begin position="563"/>
        <end position="646"/>
    </location>
</feature>
<organism evidence="5 6">
    <name type="scientific">Pomacea canaliculata</name>
    <name type="common">Golden apple snail</name>
    <dbReference type="NCBI Taxonomy" id="400727"/>
    <lineage>
        <taxon>Eukaryota</taxon>
        <taxon>Metazoa</taxon>
        <taxon>Spiralia</taxon>
        <taxon>Lophotrochozoa</taxon>
        <taxon>Mollusca</taxon>
        <taxon>Gastropoda</taxon>
        <taxon>Caenogastropoda</taxon>
        <taxon>Architaenioglossa</taxon>
        <taxon>Ampullarioidea</taxon>
        <taxon>Ampullariidae</taxon>
        <taxon>Pomacea</taxon>
    </lineage>
</organism>
<name>A0A2T7NVR8_POMCA</name>
<protein>
    <recommendedName>
        <fullName evidence="4">Cilia- and flagella-associated protein 58 central coiled coil domain-containing protein</fullName>
    </recommendedName>
</protein>
<dbReference type="Pfam" id="PF21771">
    <property type="entry name" value="CFAP58_CC"/>
    <property type="match status" value="1"/>
</dbReference>
<dbReference type="PANTHER" id="PTHR32083:SF34">
    <property type="entry name" value="COILED-COIL DOMAIN-CONTAINING PROTEIN 146"/>
    <property type="match status" value="1"/>
</dbReference>
<feature type="coiled-coil region" evidence="2">
    <location>
        <begin position="81"/>
        <end position="324"/>
    </location>
</feature>
<evidence type="ECO:0000256" key="3">
    <source>
        <dbReference type="SAM" id="MobiDB-lite"/>
    </source>
</evidence>
<accession>A0A2T7NVR8</accession>
<sequence>MSNSEKESEMEPDGTPESSEEIYSSAISAVAPKVFQQEESQVEVSSSPAFQCLDELFQKGKLTGTKVSMFKAKYTELHETLKRMFENEKKLLREAKEFTQELEKQRVELERADNFPEAYNTEPAKLREQLLKYVNELAETEERQSRLEYKMESLREEKKILEREYERLPKQGQIEKKIKELQTAAEEMRKEIANRQMEAKNLREDLETTQRQIAMDSKDHEKLLEELEDIKAELVQVNAIPGQKAKETDKILRQKNEVDLQLQQQESEYQELAESMRQLESRRKLLEEEKLEADTELEKQRVLLDQRTRELEMLTKDFELAKEREAVLMGDRATLDMNVRHIVMEKKNQHDTHSRKSREKERDIRMLKKSELQLKVAEESLNHIQSVYEKLKAQVSTLPKGDEAQVKKRDDLQKEVEQIKRALAQQVSLIRANEYMELEKMRQKKVRNNQKFSRMCSISVEHVKLEASAAEEQNLLYEQSDLRIEVVELTRLAAIKADEREQKARDFMRAEMRYHRAVEDLKTKQLQIQDHQKKSQEVQVKLKDFAKLYDVIKNERNKCVNLIQASTQKAAEMKEKIKILQNEVEILRTAVMQKERQLQKQRLKHMNSIVIRDGLRNEMAKQQHLEEEMKEKREQQKMDIAKLNLMINLGEEQMVKLRKRYEKNVQHRNDRQVMMTPISLGIKLIERNEEVCVFYEKLNIQEQMIRNGEVELKAREEEIRFMRLQSLEEQRAIDLIQQNMPIKQHLEDELVTLQIHLQQCQDRMIELERELENPYDEKRVRFLAGKDPSPAEILNKVEELESRLAEKEEQMLEKDLVLEQVQRMVDRIRDKAQAGKDDTLNLAKKVNETQGKIKEATRKMMALVSELSMTQAQAMTLQQQVKQGESELEQCYLHMEKGEPPTLSMEQEWMRFVRDDGRRQEERKEKALAEEQEEQYKLSDNVYTTAEPRPNAYIPDDDIELPIPRPYGANAPFKPSEPGSTMRHIRKPVPKPIEI</sequence>
<evidence type="ECO:0000259" key="4">
    <source>
        <dbReference type="Pfam" id="PF21771"/>
    </source>
</evidence>
<feature type="coiled-coil region" evidence="2">
    <location>
        <begin position="374"/>
        <end position="429"/>
    </location>
</feature>
<dbReference type="InterPro" id="IPR049270">
    <property type="entry name" value="CFAP58_CC"/>
</dbReference>
<evidence type="ECO:0000313" key="5">
    <source>
        <dbReference type="EMBL" id="PVD25246.1"/>
    </source>
</evidence>
<dbReference type="STRING" id="400727.A0A2T7NVR8"/>
<dbReference type="EMBL" id="PZQS01000009">
    <property type="protein sequence ID" value="PVD25246.1"/>
    <property type="molecule type" value="Genomic_DNA"/>
</dbReference>
<feature type="domain" description="Cilia- and flagella-associated protein 58 central coiled coil" evidence="4">
    <location>
        <begin position="516"/>
        <end position="726"/>
    </location>
</feature>
<gene>
    <name evidence="5" type="ORF">C0Q70_15744</name>
</gene>
<dbReference type="AlphaFoldDB" id="A0A2T7NVR8"/>
<evidence type="ECO:0000313" key="6">
    <source>
        <dbReference type="Proteomes" id="UP000245119"/>
    </source>
</evidence>
<keyword evidence="1 2" id="KW-0175">Coiled coil</keyword>
<proteinExistence type="predicted"/>
<evidence type="ECO:0000256" key="1">
    <source>
        <dbReference type="ARBA" id="ARBA00023054"/>
    </source>
</evidence>